<feature type="region of interest" description="Disordered" evidence="2">
    <location>
        <begin position="1"/>
        <end position="23"/>
    </location>
</feature>
<dbReference type="Gene3D" id="2.30.30.190">
    <property type="entry name" value="CAP Gly-rich-like domain"/>
    <property type="match status" value="1"/>
</dbReference>
<dbReference type="GO" id="GO:0005814">
    <property type="term" value="C:centriole"/>
    <property type="evidence" value="ECO:0007669"/>
    <property type="project" value="Ensembl"/>
</dbReference>
<feature type="compositionally biased region" description="Basic and acidic residues" evidence="2">
    <location>
        <begin position="2101"/>
        <end position="2124"/>
    </location>
</feature>
<dbReference type="InParanoid" id="F6XLE1"/>
<dbReference type="GO" id="GO:0036064">
    <property type="term" value="C:ciliary basal body"/>
    <property type="evidence" value="ECO:0007669"/>
    <property type="project" value="Ensembl"/>
</dbReference>
<name>F6XLE1_ORNAN</name>
<feature type="compositionally biased region" description="Basic and acidic residues" evidence="2">
    <location>
        <begin position="697"/>
        <end position="706"/>
    </location>
</feature>
<evidence type="ECO:0000256" key="1">
    <source>
        <dbReference type="SAM" id="Coils"/>
    </source>
</evidence>
<feature type="compositionally biased region" description="Basic and acidic residues" evidence="2">
    <location>
        <begin position="2371"/>
        <end position="2413"/>
    </location>
</feature>
<dbReference type="FunCoup" id="F6XLE1">
    <property type="interactions" value="1696"/>
</dbReference>
<feature type="compositionally biased region" description="Low complexity" evidence="2">
    <location>
        <begin position="1837"/>
        <end position="1851"/>
    </location>
</feature>
<evidence type="ECO:0000256" key="2">
    <source>
        <dbReference type="SAM" id="MobiDB-lite"/>
    </source>
</evidence>
<dbReference type="OrthoDB" id="306254at2759"/>
<feature type="region of interest" description="Disordered" evidence="2">
    <location>
        <begin position="1623"/>
        <end position="1671"/>
    </location>
</feature>
<feature type="region of interest" description="Disordered" evidence="2">
    <location>
        <begin position="1082"/>
        <end position="1304"/>
    </location>
</feature>
<feature type="compositionally biased region" description="Basic and acidic residues" evidence="2">
    <location>
        <begin position="1641"/>
        <end position="1657"/>
    </location>
</feature>
<feature type="compositionally biased region" description="Low complexity" evidence="2">
    <location>
        <begin position="1553"/>
        <end position="1566"/>
    </location>
</feature>
<dbReference type="GO" id="GO:0005829">
    <property type="term" value="C:cytosol"/>
    <property type="evidence" value="ECO:0007669"/>
    <property type="project" value="Ensembl"/>
</dbReference>
<dbReference type="PANTHER" id="PTHR13958:SF3">
    <property type="entry name" value="CAP-GLY DOMAIN-CONTAINING PROTEIN-RELATED"/>
    <property type="match status" value="1"/>
</dbReference>
<feature type="compositionally biased region" description="Basic and acidic residues" evidence="2">
    <location>
        <begin position="2838"/>
        <end position="2856"/>
    </location>
</feature>
<dbReference type="HOGENOM" id="CLU_000421_0_0_1"/>
<evidence type="ECO:0000259" key="3">
    <source>
        <dbReference type="PROSITE" id="PS50245"/>
    </source>
</evidence>
<feature type="compositionally biased region" description="Basic and acidic residues" evidence="2">
    <location>
        <begin position="2294"/>
        <end position="2316"/>
    </location>
</feature>
<dbReference type="STRING" id="9258.ENSOANP00000001531"/>
<feature type="compositionally biased region" description="Basic and acidic residues" evidence="2">
    <location>
        <begin position="971"/>
        <end position="980"/>
    </location>
</feature>
<feature type="compositionally biased region" description="Basic and acidic residues" evidence="2">
    <location>
        <begin position="2884"/>
        <end position="2895"/>
    </location>
</feature>
<dbReference type="GeneID" id="100085470"/>
<dbReference type="GO" id="GO:0005654">
    <property type="term" value="C:nucleoplasm"/>
    <property type="evidence" value="ECO:0007669"/>
    <property type="project" value="Ensembl"/>
</dbReference>
<sequence>MWNGKSREVPFPNPRSSQGKDAVQADIASLDALSQAKATLRHIENKLEVNPTSTAVFDTVMDTKKSASTTRKTTRKDGRHPEDPLVIAPASKSREEKSSRSPLRTTTLESNVKKSNRVEFREPLVSYREAYGAPANPSTSQLDAKHLLPGLENNETEEKPEGGNLMIFNRDERDLHSRDFDSPRSSEVNDTVVRFLNDRLAIDTLQNPEFHFKAVGPVRTEEEKISVFKGGENSLKTSVSNMGRDADLKGLQLVESSPSSISPYGTQRLDILKRRQHDAKLEKLKERIRKQWEHSEDMNVRDQHLRHIDHPIMITNVNSSVTAKIRKVAAAPPAPAYKGFNPPETKIRTPDGKIWSEVEFHNMSRELYQDLALHFADNSVKEKHAAKKETCKEKRMVRPVRKVQKMNRASSPDCKPGGGHLISTSSWRDGQKLVKKILGPPPRIEQRERRAESSDRSGRERTAKSASHIGRSESDPKLDVSHKNRPQSSERSRSRLPAENHLKKLASPPPDGKKQEEETTVNKNFLPVEIRGILDDLQLDSVAQSTKQETKERQNQKSASSTQAARSHSPVKRKPDKLTTSEDPPVISKKRHYDTDEVRLYIVRQQEERKRRQNEEKKAQKEATEQKNKRLQELYRKQKEAFTKVKNAASSEPSAARRLQETYSKLLIEEALLEEPSYQLHVAQEMQAKPGYQPSGESDKENKAQERPPSASSSSDMSLSEPPQPLARSELMESAWIPPDRLSSRVHLSHPQPLAGPAGSLFSQLLGLEHMGILPKDYESFLSTRRNHSMASGPLPLTPQPYMTSTAVQQDALAKPSTSQYKSKLDHIEALKATAASLSSRIESEAKKLAGANINYGSVWSTEHDVQQRAQEDGRWAKAVSPPVKEDNEDAFAARIQKMLGTCVSHTTFDDNLPGVGNLSEFKKLPEMIRPHSAVSSLGMRSPGPKTEELLAQLCKRQTEYPNSDNSCGQEKVKMSHDSSTDSISEGPLPSEGSLSEEEGGQGGQPSLKIAEILKEKDFCIGERNTNEPIKEFQKEADKFLPLFGQTGGTQSKGPWEELAKGSPHSVINIFAKSYQQYGKGFEERLDGGSPGLRPLIPITTPPGSVSYEDDFASSPGSGTLTDRKAAQEASVGSSNSSIQEEPSSRKSPYDLHCMETTPQRSSEVQSATSSRSSASSRGRRGRKERKERIDSCSGSAQNILHEEDRAQSGSDRGSHQGKKSVANHKVSIRDYEQNPDTDSTLEDLSGHSISISSDKTRSHRTPTSPLSPSSQKLLQFDSPGSSVERTRSPGILPPAPASKPSAAFSSVNLGANRTGAAASTATGSMRFSPAGLQHRMAAELSYLSVIEESVRQLSDVERVRGISLAQQESVSLAQILKAQKQRHERDLARMKLKAEQEALVNQRQLEEARHKAAQVHAESLQQLVQSRQEAAEALQETTCKIAAQQAEAARLTTDAARQIREMTELARTQISDALTTSGAPLTTLFDHQRPHRSEFMKQLRTRADIERKSESGVLSQNKEETLESSASKQDRYSQSIDSYSDSSRSKNHDRSSSSSRQESLSVSSSKENEKKPPHREKMNSSIEEQVHTAMDDSLQSDSIPSLPDEKDSTSIATEYSLKFDESMTEDEIEEKSFRSLLPSESHRRFNMEKKRGHRDDSDEEASPEKTALSSVKELSMPFSGGQDSFSKFTMEMVRQYMKEEEMRAAHQCSLLRLREKALKEKTKAELAWLEHQKKHLRDKGEDDKMPPIRKRQRGLLLRLQQEKAEIKRLQEANKAARKERQLILKQQEEIERIRQTTMKLQEKLKSAGENKSEPRGEDDVKQSKASSPVPTDLETRSPSPISISSSETSSIMQKLKKMRSRMDEKHCSPVHYFFSVFTSHHWASLSVCFPNLHPKFQLYIYNQLVRFLTKREQKLMQRRQHAEELLEWKRRLDAEEAEIRRMEKQALAAWDKELIKPKTPKKDLGEQRTEQKETASEEESPLPSCSRLNSESSIPEELGSPAAESIPPKSLAQEPLTSPGHSTLSEEVVYSRDLESSTATNKHLPSKSSTALSKQDSSKGSHRTGGQLRLPAQSHQLSHSWSDESLSMTQSETTSDQSDIEGRIRALKDELRKRKSVVDQLKKEQRKRQKERLKAQEASLIKQLESYDEFIKKTEAELSRDIDTSPTAKPQIKTPSSATEKPKIKPPPLHRPETTKNWKSLTEAERSRGSLESIAEHVDAALSSSERSLSTHAKRIVDGEIHAEDPSRTPSPILKLSRKIRAESGDSVDNVSSSPVLKDLIEIRGSPDVLPSRLEDESSPKSEIQEEVDCAKSEESEIKDNYFEQFRKSEPLLHLNLEQPGSPEVLSKRELDLDSENTQKDLLSLSVENLQKKEEMPKEGHADQYNEPSDHSIIRSDKSSLRQKKTQEKDISFSEQTSDLQEVSYSEDFEVSSPQKEVSIEGIPDELYKDDFDESSVTSPGKECQSPRDNSQQLRSCKSRATDFGSDDEISECLSGKSLSVSGSVHSDKLLELKSPTELIKCEERNDVENEPHAPELPPWASASVAENDVLPNFHLGDRVLISNVQPGTLRFKGLTYFAKGFWAGVELDKPEGNNNGTYDGITYFECKEKHGIFAPPQKISHIPESFDKSEDEDFLFVEQQSRDHERRDIAEIGRVIIENSQERSPTSQSVGEAVSEGRNKIDSGSETEHVQKIAPEIVSHQAVNNLICPPNDKNVLDLFVSGAVEKVSSAAVEDIFDSLLSEELKRLRKAPIEESPPEVGKKSSTPLLDLLTKEKNQLEAQLKSSLSLEEKSKHQLEAVSLLTDSLLKAFVKDTVNQLQQIKKARNEKIQLSNQELHNEQEKTSRVLSQHHDEQSPLVKDTVNRLQQIQKVQNEIPQLSNQDLRDDVQEEKTTHVPAQHPEEQLPPDPQHLLVSAELEDEREEVSSPDMCLRPESPVFGASGQEELAKRLAELEISREFPSVLGDEQDWFEEDFGLNSSQKVLKAEEPAVPPKSETQKVPPKPCEDLSAVPHSAEEVEQLVLVATEALWNWKELGHDLNSLGIPPRLLGDAVDGQDLESTSMRAYKKAAFDLTKEILGEIVAEDPNLDQPIWMKPRRINSSYFRRVKNPNDLEEIKSFIAAEVLKLFGLKKEPNLKTDWQKMMKFGRKKRDRVDHILVQELHEEEAQWVNYDEDELCVKMQLADGIFEALIKDTIDVLNQISEKRKRMLLV</sequence>
<feature type="compositionally biased region" description="Basic and acidic residues" evidence="2">
    <location>
        <begin position="1143"/>
        <end position="1154"/>
    </location>
</feature>
<dbReference type="Pfam" id="PF01302">
    <property type="entry name" value="CAP_GLY"/>
    <property type="match status" value="1"/>
</dbReference>
<feature type="compositionally biased region" description="Polar residues" evidence="2">
    <location>
        <begin position="2165"/>
        <end position="2180"/>
    </location>
</feature>
<dbReference type="SMART" id="SM01052">
    <property type="entry name" value="CAP_GLY"/>
    <property type="match status" value="1"/>
</dbReference>
<dbReference type="RefSeq" id="XP_028936988.1">
    <property type="nucleotide sequence ID" value="XM_029081155.2"/>
</dbReference>
<feature type="coiled-coil region" evidence="1">
    <location>
        <begin position="1919"/>
        <end position="1946"/>
    </location>
</feature>
<dbReference type="Ensembl" id="ENSOANT00000001532.3">
    <property type="protein sequence ID" value="ENSOANP00000001531.3"/>
    <property type="gene ID" value="ENSOANG00000000968.4"/>
</dbReference>
<accession>F6XLE1</accession>
<dbReference type="KEGG" id="oaa:100085470"/>
<proteinExistence type="predicted"/>
<feature type="region of interest" description="Disordered" evidence="2">
    <location>
        <begin position="59"/>
        <end position="109"/>
    </location>
</feature>
<dbReference type="GO" id="GO:0008017">
    <property type="term" value="F:microtubule binding"/>
    <property type="evidence" value="ECO:0007669"/>
    <property type="project" value="InterPro"/>
</dbReference>
<feature type="compositionally biased region" description="Polar residues" evidence="2">
    <location>
        <begin position="2414"/>
        <end position="2425"/>
    </location>
</feature>
<feature type="compositionally biased region" description="Low complexity" evidence="2">
    <location>
        <begin position="708"/>
        <end position="721"/>
    </location>
</feature>
<feature type="compositionally biased region" description="Low complexity" evidence="2">
    <location>
        <begin position="985"/>
        <end position="994"/>
    </location>
</feature>
<feature type="compositionally biased region" description="Basic and acidic residues" evidence="2">
    <location>
        <begin position="1501"/>
        <end position="1511"/>
    </location>
</feature>
<feature type="region of interest" description="Disordered" evidence="2">
    <location>
        <begin position="2874"/>
        <end position="2909"/>
    </location>
</feature>
<dbReference type="InterPro" id="IPR028750">
    <property type="entry name" value="CEP350/CC187"/>
</dbReference>
<protein>
    <submittedName>
        <fullName evidence="4">Centrosomal protein 350</fullName>
    </submittedName>
</protein>
<dbReference type="GO" id="GO:0034453">
    <property type="term" value="P:microtubule anchoring"/>
    <property type="evidence" value="ECO:0007669"/>
    <property type="project" value="InterPro"/>
</dbReference>
<feature type="region of interest" description="Disordered" evidence="2">
    <location>
        <begin position="1501"/>
        <end position="1610"/>
    </location>
</feature>
<dbReference type="InterPro" id="IPR036859">
    <property type="entry name" value="CAP-Gly_dom_sf"/>
</dbReference>
<feature type="region of interest" description="Disordered" evidence="2">
    <location>
        <begin position="605"/>
        <end position="628"/>
    </location>
</feature>
<feature type="compositionally biased region" description="Polar residues" evidence="2">
    <location>
        <begin position="2016"/>
        <end position="2026"/>
    </location>
</feature>
<feature type="compositionally biased region" description="Basic and acidic residues" evidence="2">
    <location>
        <begin position="1567"/>
        <end position="1591"/>
    </location>
</feature>
<feature type="compositionally biased region" description="Polar residues" evidence="2">
    <location>
        <begin position="2037"/>
        <end position="2056"/>
    </location>
</feature>
<feature type="domain" description="CAP-Gly" evidence="3">
    <location>
        <begin position="2575"/>
        <end position="2617"/>
    </location>
</feature>
<feature type="region of interest" description="Disordered" evidence="2">
    <location>
        <begin position="2158"/>
        <end position="2213"/>
    </location>
</feature>
<feature type="region of interest" description="Disordered" evidence="2">
    <location>
        <begin position="2337"/>
        <end position="2485"/>
    </location>
</feature>
<dbReference type="Proteomes" id="UP000002279">
    <property type="component" value="Unplaced"/>
</dbReference>
<feature type="region of interest" description="Disordered" evidence="2">
    <location>
        <begin position="1803"/>
        <end position="1853"/>
    </location>
</feature>
<feature type="region of interest" description="Disordered" evidence="2">
    <location>
        <begin position="402"/>
        <end position="523"/>
    </location>
</feature>
<feature type="region of interest" description="Disordered" evidence="2">
    <location>
        <begin position="544"/>
        <end position="593"/>
    </location>
</feature>
<feature type="region of interest" description="Disordered" evidence="2">
    <location>
        <begin position="2838"/>
        <end position="2857"/>
    </location>
</feature>
<feature type="compositionally biased region" description="Polar residues" evidence="2">
    <location>
        <begin position="2660"/>
        <end position="2672"/>
    </location>
</feature>
<dbReference type="CTD" id="9857"/>
<dbReference type="PROSITE" id="PS50245">
    <property type="entry name" value="CAP_GLY_2"/>
    <property type="match status" value="1"/>
</dbReference>
<feature type="compositionally biased region" description="Basic and acidic residues" evidence="2">
    <location>
        <begin position="1803"/>
        <end position="1823"/>
    </location>
</feature>
<feature type="compositionally biased region" description="Basic and acidic residues" evidence="2">
    <location>
        <begin position="444"/>
        <end position="463"/>
    </location>
</feature>
<dbReference type="SUPFAM" id="SSF74924">
    <property type="entry name" value="Cap-Gly domain"/>
    <property type="match status" value="1"/>
</dbReference>
<keyword evidence="5" id="KW-1185">Reference proteome</keyword>
<feature type="compositionally biased region" description="Polar residues" evidence="2">
    <location>
        <begin position="2074"/>
        <end position="2098"/>
    </location>
</feature>
<dbReference type="PANTHER" id="PTHR13958">
    <property type="entry name" value="CENTROSOME-ASSOCIATED PROTEIN 350"/>
    <property type="match status" value="1"/>
</dbReference>
<feature type="region of interest" description="Disordered" evidence="2">
    <location>
        <begin position="960"/>
        <end position="1005"/>
    </location>
</feature>
<feature type="compositionally biased region" description="Polar residues" evidence="2">
    <location>
        <begin position="2874"/>
        <end position="2883"/>
    </location>
</feature>
<reference evidence="4" key="1">
    <citation type="submission" date="2025-08" db="UniProtKB">
        <authorList>
            <consortium name="Ensembl"/>
        </authorList>
    </citation>
    <scope>IDENTIFICATION</scope>
    <source>
        <strain evidence="4">Glennie</strain>
    </source>
</reference>
<feature type="compositionally biased region" description="Basic and acidic residues" evidence="2">
    <location>
        <begin position="1959"/>
        <end position="1976"/>
    </location>
</feature>
<dbReference type="InterPro" id="IPR000938">
    <property type="entry name" value="CAP-Gly_domain"/>
</dbReference>
<dbReference type="GO" id="GO:0071539">
    <property type="term" value="P:protein localization to centrosome"/>
    <property type="evidence" value="ECO:0007669"/>
    <property type="project" value="Ensembl"/>
</dbReference>
<dbReference type="GO" id="GO:0005813">
    <property type="term" value="C:centrosome"/>
    <property type="evidence" value="ECO:0007669"/>
    <property type="project" value="Ensembl"/>
</dbReference>
<dbReference type="GeneTree" id="ENSGT00940000155130"/>
<evidence type="ECO:0000313" key="4">
    <source>
        <dbReference type="Ensembl" id="ENSOANP00000001531.3"/>
    </source>
</evidence>
<feature type="compositionally biased region" description="Polar residues" evidence="2">
    <location>
        <begin position="556"/>
        <end position="566"/>
    </location>
</feature>
<feature type="coiled-coil region" evidence="1">
    <location>
        <begin position="1418"/>
        <end position="1455"/>
    </location>
</feature>
<feature type="compositionally biased region" description="Polar residues" evidence="2">
    <location>
        <begin position="960"/>
        <end position="969"/>
    </location>
</feature>
<feature type="compositionally biased region" description="Basic and acidic residues" evidence="2">
    <location>
        <begin position="2191"/>
        <end position="2213"/>
    </location>
</feature>
<feature type="compositionally biased region" description="Polar residues" evidence="2">
    <location>
        <begin position="2468"/>
        <end position="2477"/>
    </location>
</feature>
<dbReference type="Pfam" id="PF14309">
    <property type="entry name" value="DUF4378"/>
    <property type="match status" value="1"/>
</dbReference>
<dbReference type="InterPro" id="IPR025486">
    <property type="entry name" value="DUF4378"/>
</dbReference>
<dbReference type="GO" id="GO:1905515">
    <property type="term" value="P:non-motile cilium assembly"/>
    <property type="evidence" value="ECO:0007669"/>
    <property type="project" value="Ensembl"/>
</dbReference>
<reference evidence="4" key="2">
    <citation type="submission" date="2025-09" db="UniProtKB">
        <authorList>
            <consortium name="Ensembl"/>
        </authorList>
    </citation>
    <scope>IDENTIFICATION</scope>
    <source>
        <strain evidence="4">Glennie</strain>
    </source>
</reference>
<organism evidence="4 5">
    <name type="scientific">Ornithorhynchus anatinus</name>
    <name type="common">Duckbill platypus</name>
    <dbReference type="NCBI Taxonomy" id="9258"/>
    <lineage>
        <taxon>Eukaryota</taxon>
        <taxon>Metazoa</taxon>
        <taxon>Chordata</taxon>
        <taxon>Craniata</taxon>
        <taxon>Vertebrata</taxon>
        <taxon>Euteleostomi</taxon>
        <taxon>Mammalia</taxon>
        <taxon>Monotremata</taxon>
        <taxon>Ornithorhynchidae</taxon>
        <taxon>Ornithorhynchus</taxon>
    </lineage>
</organism>
<feature type="compositionally biased region" description="Low complexity" evidence="2">
    <location>
        <begin position="1160"/>
        <end position="1177"/>
    </location>
</feature>
<dbReference type="Bgee" id="ENSOANG00000000968">
    <property type="expression patterns" value="Expressed in testis and 8 other cell types or tissues"/>
</dbReference>
<evidence type="ECO:0000313" key="5">
    <source>
        <dbReference type="Proteomes" id="UP000002279"/>
    </source>
</evidence>
<feature type="compositionally biased region" description="Basic and acidic residues" evidence="2">
    <location>
        <begin position="470"/>
        <end position="502"/>
    </location>
</feature>
<dbReference type="PROSITE" id="PS00845">
    <property type="entry name" value="CAP_GLY_1"/>
    <property type="match status" value="1"/>
</dbReference>
<dbReference type="OMA" id="ESKHIYC"/>
<feature type="compositionally biased region" description="Low complexity" evidence="2">
    <location>
        <begin position="1533"/>
        <end position="1543"/>
    </location>
</feature>
<feature type="region of interest" description="Disordered" evidence="2">
    <location>
        <begin position="1959"/>
        <end position="2134"/>
    </location>
</feature>
<feature type="region of interest" description="Disordered" evidence="2">
    <location>
        <begin position="2286"/>
        <end position="2316"/>
    </location>
</feature>
<feature type="region of interest" description="Disordered" evidence="2">
    <location>
        <begin position="2659"/>
        <end position="2691"/>
    </location>
</feature>
<feature type="compositionally biased region" description="Basic and acidic residues" evidence="2">
    <location>
        <begin position="2677"/>
        <end position="2691"/>
    </location>
</feature>
<gene>
    <name evidence="4" type="primary">CEP350</name>
</gene>
<keyword evidence="1" id="KW-0175">Coiled coil</keyword>
<feature type="compositionally biased region" description="Low complexity" evidence="2">
    <location>
        <begin position="1262"/>
        <end position="1271"/>
    </location>
</feature>
<feature type="region of interest" description="Disordered" evidence="2">
    <location>
        <begin position="690"/>
        <end position="727"/>
    </location>
</feature>
<dbReference type="eggNOG" id="KOG4568">
    <property type="taxonomic scope" value="Eukaryota"/>
</dbReference>